<protein>
    <recommendedName>
        <fullName evidence="1">BPL/LPL catalytic domain-containing protein</fullName>
    </recommendedName>
</protein>
<reference evidence="2 3" key="1">
    <citation type="submission" date="2019-10" db="EMBL/GenBank/DDBJ databases">
        <title>New species of Slilvanegrellaceae.</title>
        <authorList>
            <person name="Pitt A."/>
            <person name="Hahn M.W."/>
        </authorList>
    </citation>
    <scope>NUCLEOTIDE SEQUENCE [LARGE SCALE GENOMIC DNA]</scope>
    <source>
        <strain evidence="2 3">SP-Ram-0.45-NSY-1</strain>
    </source>
</reference>
<accession>A0A6N6VTF3</accession>
<dbReference type="OrthoDB" id="5292616at2"/>
<dbReference type="EMBL" id="WFLM01000005">
    <property type="protein sequence ID" value="KAB8037075.1"/>
    <property type="molecule type" value="Genomic_DNA"/>
</dbReference>
<evidence type="ECO:0000259" key="1">
    <source>
        <dbReference type="PROSITE" id="PS51733"/>
    </source>
</evidence>
<evidence type="ECO:0000313" key="3">
    <source>
        <dbReference type="Proteomes" id="UP000437748"/>
    </source>
</evidence>
<organism evidence="2 3">
    <name type="scientific">Silvanigrella paludirubra</name>
    <dbReference type="NCBI Taxonomy" id="2499159"/>
    <lineage>
        <taxon>Bacteria</taxon>
        <taxon>Pseudomonadati</taxon>
        <taxon>Bdellovibrionota</taxon>
        <taxon>Oligoflexia</taxon>
        <taxon>Silvanigrellales</taxon>
        <taxon>Silvanigrellaceae</taxon>
        <taxon>Silvanigrella</taxon>
    </lineage>
</organism>
<dbReference type="InterPro" id="IPR004143">
    <property type="entry name" value="BPL_LPL_catalytic"/>
</dbReference>
<dbReference type="PANTHER" id="PTHR43506">
    <property type="entry name" value="BIOTIN/LIPOATE A/B PROTEIN LIGASE FAMILY"/>
    <property type="match status" value="1"/>
</dbReference>
<dbReference type="InterPro" id="IPR053264">
    <property type="entry name" value="Lipoate-ligase_2_inactive"/>
</dbReference>
<sequence>MWMDNWVLNLPKKYWPKYKSQDLNENSFLFRFFETKRNVVVLSSSNKPDIEANVLECEKNNVPILRRKGGGGTVVLGEGCLILTFAFYAKDVFGNNKYFQMINQLWINALKEAGCPELSQNGISDISFLDKKIAGTSIFRKKHLLVYQGSLLVNPNIEFISQLLAHPSREPDYRQGRDHNSFLTTTQKLGCPLTASELADHCQAYFQQHVAQFFQNEILNK</sequence>
<gene>
    <name evidence="2" type="ORF">GCL60_14695</name>
</gene>
<evidence type="ECO:0000313" key="2">
    <source>
        <dbReference type="EMBL" id="KAB8037075.1"/>
    </source>
</evidence>
<dbReference type="Pfam" id="PF21948">
    <property type="entry name" value="LplA-B_cat"/>
    <property type="match status" value="1"/>
</dbReference>
<dbReference type="Proteomes" id="UP000437748">
    <property type="component" value="Unassembled WGS sequence"/>
</dbReference>
<feature type="domain" description="BPL/LPL catalytic" evidence="1">
    <location>
        <begin position="24"/>
        <end position="214"/>
    </location>
</feature>
<proteinExistence type="predicted"/>
<name>A0A6N6VTF3_9BACT</name>
<dbReference type="SUPFAM" id="SSF55681">
    <property type="entry name" value="Class II aaRS and biotin synthetases"/>
    <property type="match status" value="1"/>
</dbReference>
<dbReference type="Gene3D" id="3.30.930.10">
    <property type="entry name" value="Bira Bifunctional Protein, Domain 2"/>
    <property type="match status" value="1"/>
</dbReference>
<dbReference type="PROSITE" id="PS51733">
    <property type="entry name" value="BPL_LPL_CATALYTIC"/>
    <property type="match status" value="1"/>
</dbReference>
<dbReference type="RefSeq" id="WP_153421492.1">
    <property type="nucleotide sequence ID" value="NZ_WFLM01000005.1"/>
</dbReference>
<comment type="caution">
    <text evidence="2">The sequence shown here is derived from an EMBL/GenBank/DDBJ whole genome shotgun (WGS) entry which is preliminary data.</text>
</comment>
<keyword evidence="3" id="KW-1185">Reference proteome</keyword>
<dbReference type="InterPro" id="IPR045864">
    <property type="entry name" value="aa-tRNA-synth_II/BPL/LPL"/>
</dbReference>
<dbReference type="PANTHER" id="PTHR43506:SF1">
    <property type="entry name" value="BPL_LPL CATALYTIC DOMAIN-CONTAINING PROTEIN"/>
    <property type="match status" value="1"/>
</dbReference>
<dbReference type="AlphaFoldDB" id="A0A6N6VTF3"/>